<sequence length="319" mass="34391">MAQHGHSARPLSLVPRPPDLAARASAVVGRSLRVLGDLVDRRPFDEEWLDLDGELVHVEQFGTGPRVVVLLHGILLDSQMNHRLAASLADAGYRVVLVDLPGHGRSTRSRDPHDHRVDRYAEVLLRVLDRLEIERAVVGGVSLGANVSLTLAVAHPERVLGLLAEMPVLEHATPTAGVCFLPLYFAVWVAGPLLRPLSRVVRRLPRSRVGILDTFVQVAASDPSEVAAVLGGVVTGPLTPRLADRRALRVPTLVIGHHFDAVHAFADAKDLAEEVPGAQLVLARSVAELRLSPGRLTERIRSFLAAVWAGTPTSDAQAS</sequence>
<accession>A0ABV6C3X7</accession>
<dbReference type="InterPro" id="IPR029058">
    <property type="entry name" value="AB_hydrolase_fold"/>
</dbReference>
<dbReference type="InterPro" id="IPR050266">
    <property type="entry name" value="AB_hydrolase_sf"/>
</dbReference>
<name>A0ABV6C3X7_9ACTN</name>
<protein>
    <submittedName>
        <fullName evidence="2">Alpha/beta fold hydrolase</fullName>
    </submittedName>
</protein>
<dbReference type="SUPFAM" id="SSF53474">
    <property type="entry name" value="alpha/beta-Hydrolases"/>
    <property type="match status" value="1"/>
</dbReference>
<keyword evidence="2" id="KW-0378">Hydrolase</keyword>
<organism evidence="2 3">
    <name type="scientific">Aciditerrimonas ferrireducens</name>
    <dbReference type="NCBI Taxonomy" id="667306"/>
    <lineage>
        <taxon>Bacteria</taxon>
        <taxon>Bacillati</taxon>
        <taxon>Actinomycetota</taxon>
        <taxon>Acidimicrobiia</taxon>
        <taxon>Acidimicrobiales</taxon>
        <taxon>Acidimicrobiaceae</taxon>
        <taxon>Aciditerrimonas</taxon>
    </lineage>
</organism>
<dbReference type="RefSeq" id="WP_248105543.1">
    <property type="nucleotide sequence ID" value="NZ_JAKHEX010000003.1"/>
</dbReference>
<dbReference type="Proteomes" id="UP001589788">
    <property type="component" value="Unassembled WGS sequence"/>
</dbReference>
<keyword evidence="3" id="KW-1185">Reference proteome</keyword>
<dbReference type="InterPro" id="IPR000073">
    <property type="entry name" value="AB_hydrolase_1"/>
</dbReference>
<evidence type="ECO:0000313" key="2">
    <source>
        <dbReference type="EMBL" id="MFC0081692.1"/>
    </source>
</evidence>
<reference evidence="2 3" key="1">
    <citation type="submission" date="2024-09" db="EMBL/GenBank/DDBJ databases">
        <authorList>
            <person name="Sun Q."/>
            <person name="Mori K."/>
        </authorList>
    </citation>
    <scope>NUCLEOTIDE SEQUENCE [LARGE SCALE GENOMIC DNA]</scope>
    <source>
        <strain evidence="2 3">JCM 15389</strain>
    </source>
</reference>
<gene>
    <name evidence="2" type="ORF">ACFFRE_05975</name>
</gene>
<evidence type="ECO:0000313" key="3">
    <source>
        <dbReference type="Proteomes" id="UP001589788"/>
    </source>
</evidence>
<proteinExistence type="predicted"/>
<evidence type="ECO:0000259" key="1">
    <source>
        <dbReference type="Pfam" id="PF00561"/>
    </source>
</evidence>
<dbReference type="EMBL" id="JBHLYQ010000043">
    <property type="protein sequence ID" value="MFC0081692.1"/>
    <property type="molecule type" value="Genomic_DNA"/>
</dbReference>
<dbReference type="Pfam" id="PF00561">
    <property type="entry name" value="Abhydrolase_1"/>
    <property type="match status" value="1"/>
</dbReference>
<dbReference type="PANTHER" id="PTHR43798:SF33">
    <property type="entry name" value="HYDROLASE, PUTATIVE (AFU_ORTHOLOGUE AFUA_2G14860)-RELATED"/>
    <property type="match status" value="1"/>
</dbReference>
<comment type="caution">
    <text evidence="2">The sequence shown here is derived from an EMBL/GenBank/DDBJ whole genome shotgun (WGS) entry which is preliminary data.</text>
</comment>
<dbReference type="PRINTS" id="PR00111">
    <property type="entry name" value="ABHYDROLASE"/>
</dbReference>
<feature type="domain" description="AB hydrolase-1" evidence="1">
    <location>
        <begin position="67"/>
        <end position="167"/>
    </location>
</feature>
<dbReference type="PANTHER" id="PTHR43798">
    <property type="entry name" value="MONOACYLGLYCEROL LIPASE"/>
    <property type="match status" value="1"/>
</dbReference>
<dbReference type="Gene3D" id="3.40.50.1820">
    <property type="entry name" value="alpha/beta hydrolase"/>
    <property type="match status" value="1"/>
</dbReference>
<dbReference type="GO" id="GO:0016787">
    <property type="term" value="F:hydrolase activity"/>
    <property type="evidence" value="ECO:0007669"/>
    <property type="project" value="UniProtKB-KW"/>
</dbReference>